<dbReference type="EMBL" id="GBXM01048619">
    <property type="protein sequence ID" value="JAH59958.1"/>
    <property type="molecule type" value="Transcribed_RNA"/>
</dbReference>
<proteinExistence type="predicted"/>
<accession>A0A0E9U4R8</accession>
<dbReference type="AlphaFoldDB" id="A0A0E9U4R8"/>
<sequence length="32" mass="3634">MSLLPLGLAHLPQGYASSILEENRGWFMMQSR</sequence>
<reference evidence="1" key="1">
    <citation type="submission" date="2014-11" db="EMBL/GenBank/DDBJ databases">
        <authorList>
            <person name="Amaro Gonzalez C."/>
        </authorList>
    </citation>
    <scope>NUCLEOTIDE SEQUENCE</scope>
</reference>
<evidence type="ECO:0000313" key="1">
    <source>
        <dbReference type="EMBL" id="JAH59958.1"/>
    </source>
</evidence>
<name>A0A0E9U4R8_ANGAN</name>
<organism evidence="1">
    <name type="scientific">Anguilla anguilla</name>
    <name type="common">European freshwater eel</name>
    <name type="synonym">Muraena anguilla</name>
    <dbReference type="NCBI Taxonomy" id="7936"/>
    <lineage>
        <taxon>Eukaryota</taxon>
        <taxon>Metazoa</taxon>
        <taxon>Chordata</taxon>
        <taxon>Craniata</taxon>
        <taxon>Vertebrata</taxon>
        <taxon>Euteleostomi</taxon>
        <taxon>Actinopterygii</taxon>
        <taxon>Neopterygii</taxon>
        <taxon>Teleostei</taxon>
        <taxon>Anguilliformes</taxon>
        <taxon>Anguillidae</taxon>
        <taxon>Anguilla</taxon>
    </lineage>
</organism>
<reference evidence="1" key="2">
    <citation type="journal article" date="2015" name="Fish Shellfish Immunol.">
        <title>Early steps in the European eel (Anguilla anguilla)-Vibrio vulnificus interaction in the gills: Role of the RtxA13 toxin.</title>
        <authorList>
            <person name="Callol A."/>
            <person name="Pajuelo D."/>
            <person name="Ebbesson L."/>
            <person name="Teles M."/>
            <person name="MacKenzie S."/>
            <person name="Amaro C."/>
        </authorList>
    </citation>
    <scope>NUCLEOTIDE SEQUENCE</scope>
</reference>
<protein>
    <submittedName>
        <fullName evidence="1">Uncharacterized protein</fullName>
    </submittedName>
</protein>